<feature type="chain" id="PRO_5007832266" description="Protein rds1" evidence="1">
    <location>
        <begin position="19"/>
        <end position="368"/>
    </location>
</feature>
<evidence type="ECO:0000256" key="1">
    <source>
        <dbReference type="SAM" id="SignalP"/>
    </source>
</evidence>
<dbReference type="AlphaFoldDB" id="A0A162BXC9"/>
<evidence type="ECO:0000313" key="2">
    <source>
        <dbReference type="EMBL" id="KZN83413.1"/>
    </source>
</evidence>
<dbReference type="PANTHER" id="PTHR31694:SF26">
    <property type="entry name" value="OS05G0151100 PROTEIN"/>
    <property type="match status" value="1"/>
</dbReference>
<dbReference type="Pfam" id="PF13668">
    <property type="entry name" value="Ferritin_2"/>
    <property type="match status" value="1"/>
</dbReference>
<reference evidence="2" key="1">
    <citation type="journal article" date="2014" name="Genome Announc.">
        <title>Complete sequencing and chromosome-scale genome assembly of the industrial progenitor strain P2niaD18 from the penicillin producer Penicillium chrysogenum.</title>
        <authorList>
            <person name="Specht T."/>
            <person name="Dahlmann T.A."/>
            <person name="Zadra I."/>
            <person name="Kurnsteiner H."/>
            <person name="Kuck U."/>
        </authorList>
    </citation>
    <scope>NUCLEOTIDE SEQUENCE [LARGE SCALE GENOMIC DNA]</scope>
    <source>
        <strain evidence="2">P2niaD18</strain>
    </source>
</reference>
<proteinExistence type="predicted"/>
<dbReference type="InterPro" id="IPR052965">
    <property type="entry name" value="Pigment-catalase-like"/>
</dbReference>
<dbReference type="PANTHER" id="PTHR31694">
    <property type="entry name" value="DESICCATION-LIKE PROTEIN"/>
    <property type="match status" value="1"/>
</dbReference>
<dbReference type="SUPFAM" id="SSF47240">
    <property type="entry name" value="Ferritin-like"/>
    <property type="match status" value="1"/>
</dbReference>
<sequence>MKLTNIALTSAAIGLANAGLVSKRAVSDADILNYALTLEHLEASFYEEGLKNFTQEDFVKAGMKDPFYANLKEVASDEKEHVDFLTSALKGICRRLSRCPLHLQLPICRRQRLPGPRQCVGVSAYLGAAASIMSENYLTAAGSILTTEARHSAYLRAAVGEVPFAQAFDNPLGLNEVYTVASPFIASCPSSNGALPVKAFPALTMSSMDAVMTGSEVQLVAGSGFDTSVSGIHAAFITVTGPVWTPLKSMGGGKFTVTIPEGISGQSYVVLTQGNKQATDDNIVAGPAIVEVGKKTAMGTPSGIAAIGMGDKKNITMPTKSTAGSWSRSSATASASASASPIYTGAAQKMSGNIACVVAGLCAAAALL</sequence>
<feature type="signal peptide" evidence="1">
    <location>
        <begin position="1"/>
        <end position="18"/>
    </location>
</feature>
<dbReference type="CDD" id="cd00657">
    <property type="entry name" value="Ferritin_like"/>
    <property type="match status" value="1"/>
</dbReference>
<keyword evidence="1" id="KW-0732">Signal</keyword>
<name>A0A162BXC9_PENCH</name>
<dbReference type="EMBL" id="CM002801">
    <property type="protein sequence ID" value="KZN83413.1"/>
    <property type="molecule type" value="Genomic_DNA"/>
</dbReference>
<organism evidence="2">
    <name type="scientific">Penicillium chrysogenum</name>
    <name type="common">Penicillium notatum</name>
    <dbReference type="NCBI Taxonomy" id="5076"/>
    <lineage>
        <taxon>Eukaryota</taxon>
        <taxon>Fungi</taxon>
        <taxon>Dikarya</taxon>
        <taxon>Ascomycota</taxon>
        <taxon>Pezizomycotina</taxon>
        <taxon>Eurotiomycetes</taxon>
        <taxon>Eurotiomycetidae</taxon>
        <taxon>Eurotiales</taxon>
        <taxon>Aspergillaceae</taxon>
        <taxon>Penicillium</taxon>
        <taxon>Penicillium chrysogenum species complex</taxon>
    </lineage>
</organism>
<gene>
    <name evidence="2" type="ORF">EN45_105090</name>
</gene>
<dbReference type="Proteomes" id="UP000076449">
    <property type="component" value="Chromosome IV"/>
</dbReference>
<accession>A0A162BXC9</accession>
<dbReference type="InterPro" id="IPR009078">
    <property type="entry name" value="Ferritin-like_SF"/>
</dbReference>
<protein>
    <recommendedName>
        <fullName evidence="3">Protein rds1</fullName>
    </recommendedName>
</protein>
<evidence type="ECO:0008006" key="3">
    <source>
        <dbReference type="Google" id="ProtNLM"/>
    </source>
</evidence>